<dbReference type="EMBL" id="CP111019">
    <property type="protein sequence ID" value="WAR13000.1"/>
    <property type="molecule type" value="Genomic_DNA"/>
</dbReference>
<evidence type="ECO:0000313" key="2">
    <source>
        <dbReference type="Proteomes" id="UP001164746"/>
    </source>
</evidence>
<organism evidence="1 2">
    <name type="scientific">Mya arenaria</name>
    <name type="common">Soft-shell clam</name>
    <dbReference type="NCBI Taxonomy" id="6604"/>
    <lineage>
        <taxon>Eukaryota</taxon>
        <taxon>Metazoa</taxon>
        <taxon>Spiralia</taxon>
        <taxon>Lophotrochozoa</taxon>
        <taxon>Mollusca</taxon>
        <taxon>Bivalvia</taxon>
        <taxon>Autobranchia</taxon>
        <taxon>Heteroconchia</taxon>
        <taxon>Euheterodonta</taxon>
        <taxon>Imparidentia</taxon>
        <taxon>Neoheterodontei</taxon>
        <taxon>Myida</taxon>
        <taxon>Myoidea</taxon>
        <taxon>Myidae</taxon>
        <taxon>Mya</taxon>
    </lineage>
</organism>
<accession>A0ABY7EUM8</accession>
<keyword evidence="2" id="KW-1185">Reference proteome</keyword>
<evidence type="ECO:0000313" key="1">
    <source>
        <dbReference type="EMBL" id="WAR13000.1"/>
    </source>
</evidence>
<gene>
    <name evidence="1" type="ORF">MAR_027180</name>
</gene>
<sequence>MGGLDGYRGGQEAVYVFDDFDVYTHNATTVLTIFEAVKQCKICIQDTPDFLTSGSKPGKKQPDTPNSLSITDLKSKESLLLPCMKRNVCLANAIKYVYGTVLDANDHSQASSTQETREKPQTSTLGHILQNNFGNFGDKNRFVKDRCNAKMDIVLVLDASSSLQLLEFTLMKGFLINTISQLAYCHFSALTEATTDQEAVTTQVANKVQSKRKRDYSSYDEETRAKIARYAIDNGLAKAARRFTSDLNRKVSETTVRSMRDSYVKLKKTLGEEPTVLAHTHHGAPPPCWDSMTRPALNPPRAPVEKSLAMSIVRRMGFVKRKGTKATKTLPADFEDIKDTFVCLRQLPVCDISHLFGSPQP</sequence>
<reference evidence="1" key="1">
    <citation type="submission" date="2022-11" db="EMBL/GenBank/DDBJ databases">
        <title>Centuries of genome instability and evolution in soft-shell clam transmissible cancer (bioRxiv).</title>
        <authorList>
            <person name="Hart S.F.M."/>
            <person name="Yonemitsu M.A."/>
            <person name="Giersch R.M."/>
            <person name="Beal B.F."/>
            <person name="Arriagada G."/>
            <person name="Davis B.W."/>
            <person name="Ostrander E.A."/>
            <person name="Goff S.P."/>
            <person name="Metzger M.J."/>
        </authorList>
    </citation>
    <scope>NUCLEOTIDE SEQUENCE</scope>
    <source>
        <strain evidence="1">MELC-2E11</strain>
        <tissue evidence="1">Siphon/mantle</tissue>
    </source>
</reference>
<name>A0ABY7EUM8_MYAAR</name>
<dbReference type="Gene3D" id="3.40.50.410">
    <property type="entry name" value="von Willebrand factor, type A domain"/>
    <property type="match status" value="1"/>
</dbReference>
<dbReference type="InterPro" id="IPR036465">
    <property type="entry name" value="vWFA_dom_sf"/>
</dbReference>
<dbReference type="SUPFAM" id="SSF53300">
    <property type="entry name" value="vWA-like"/>
    <property type="match status" value="1"/>
</dbReference>
<dbReference type="Proteomes" id="UP001164746">
    <property type="component" value="Chromosome 8"/>
</dbReference>
<protein>
    <submittedName>
        <fullName evidence="1">Uncharacterized protein</fullName>
    </submittedName>
</protein>
<proteinExistence type="predicted"/>